<dbReference type="HOGENOM" id="CLU_018398_3_1_0"/>
<dbReference type="PaxDb" id="667014-Thein_0589"/>
<keyword evidence="3 4" id="KW-0949">S-adenosyl-L-methionine</keyword>
<feature type="binding site" evidence="4">
    <location>
        <position position="186"/>
    </location>
    <ligand>
        <name>S-adenosyl-L-methionine</name>
        <dbReference type="ChEBI" id="CHEBI:59789"/>
    </ligand>
</feature>
<evidence type="ECO:0000256" key="4">
    <source>
        <dbReference type="HAMAP-Rule" id="MF_02126"/>
    </source>
</evidence>
<comment type="similarity">
    <text evidence="4">Belongs to the protein N5-glutamine methyltransferase family. PrmC subfamily.</text>
</comment>
<dbReference type="Pfam" id="PF17827">
    <property type="entry name" value="PrmC_N"/>
    <property type="match status" value="1"/>
</dbReference>
<dbReference type="Pfam" id="PF13847">
    <property type="entry name" value="Methyltransf_31"/>
    <property type="match status" value="1"/>
</dbReference>
<dbReference type="AlphaFoldDB" id="F8ABF9"/>
<dbReference type="GO" id="GO:0003676">
    <property type="term" value="F:nucleic acid binding"/>
    <property type="evidence" value="ECO:0007669"/>
    <property type="project" value="InterPro"/>
</dbReference>
<evidence type="ECO:0000313" key="8">
    <source>
        <dbReference type="Proteomes" id="UP000006793"/>
    </source>
</evidence>
<dbReference type="InterPro" id="IPR029063">
    <property type="entry name" value="SAM-dependent_MTases_sf"/>
</dbReference>
<reference evidence="8" key="1">
    <citation type="submission" date="2011-04" db="EMBL/GenBank/DDBJ databases">
        <title>The complete genome of Thermodesulfatator indicus DSM 15286.</title>
        <authorList>
            <person name="Lucas S."/>
            <person name="Copeland A."/>
            <person name="Lapidus A."/>
            <person name="Bruce D."/>
            <person name="Goodwin L."/>
            <person name="Pitluck S."/>
            <person name="Peters L."/>
            <person name="Kyrpides N."/>
            <person name="Mavromatis K."/>
            <person name="Pagani I."/>
            <person name="Ivanova N."/>
            <person name="Saunders L."/>
            <person name="Detter J.C."/>
            <person name="Tapia R."/>
            <person name="Han C."/>
            <person name="Land M."/>
            <person name="Hauser L."/>
            <person name="Markowitz V."/>
            <person name="Cheng J.-F."/>
            <person name="Hugenholtz P."/>
            <person name="Woyke T."/>
            <person name="Wu D."/>
            <person name="Spring S."/>
            <person name="Schroeder M."/>
            <person name="Brambilla E."/>
            <person name="Klenk H.-P."/>
            <person name="Eisen J.A."/>
        </authorList>
    </citation>
    <scope>NUCLEOTIDE SEQUENCE [LARGE SCALE GENOMIC DNA]</scope>
    <source>
        <strain evidence="8">DSM 15286 / JCM 11887 / CIR29812</strain>
    </source>
</reference>
<sequence length="296" mass="33402">MFKLFRLSPNVKLNKMPYVKDVLEEAQKLLVAKGFTQEEAAFEARFILSFLLKKRPLDIFTVQEISPAVASRFFELIKRRGDGVPTAYLLGEAEFYGRSFKVGPGVLIPRPETEILVETALEFISPGAGVLELGVGSGCISLSLALEKRDVKVFGVEYSSRALKYALVNRERYHLENRVFFVQGNWLAPLKEKQVFSLIVSNPPYISEEEFSSLEKSVREHEPLEALLAGPKGLNFIAKTLWEASKYLLPGGYVLLEIGYRQKEDVAALAKKAGYRYDFVKDLLGYERVLVVQKLP</sequence>
<dbReference type="Gene3D" id="3.40.50.150">
    <property type="entry name" value="Vaccinia Virus protein VP39"/>
    <property type="match status" value="1"/>
</dbReference>
<evidence type="ECO:0000256" key="3">
    <source>
        <dbReference type="ARBA" id="ARBA00022691"/>
    </source>
</evidence>
<dbReference type="GO" id="GO:0032259">
    <property type="term" value="P:methylation"/>
    <property type="evidence" value="ECO:0007669"/>
    <property type="project" value="UniProtKB-KW"/>
</dbReference>
<dbReference type="InterPro" id="IPR002052">
    <property type="entry name" value="DNA_methylase_N6_adenine_CS"/>
</dbReference>
<keyword evidence="8" id="KW-1185">Reference proteome</keyword>
<dbReference type="InterPro" id="IPR004556">
    <property type="entry name" value="HemK-like"/>
</dbReference>
<dbReference type="STRING" id="667014.Thein_0589"/>
<organism evidence="7 8">
    <name type="scientific">Thermodesulfatator indicus (strain DSM 15286 / JCM 11887 / CIR29812)</name>
    <dbReference type="NCBI Taxonomy" id="667014"/>
    <lineage>
        <taxon>Bacteria</taxon>
        <taxon>Pseudomonadati</taxon>
        <taxon>Thermodesulfobacteriota</taxon>
        <taxon>Thermodesulfobacteria</taxon>
        <taxon>Thermodesulfobacteriales</taxon>
        <taxon>Thermodesulfatatoraceae</taxon>
        <taxon>Thermodesulfatator</taxon>
    </lineage>
</organism>
<comment type="function">
    <text evidence="4">Methylates the class 1 translation termination release factors RF1/PrfA and RF2/PrfB on the glutamine residue of the universally conserved GGQ motif.</text>
</comment>
<dbReference type="CDD" id="cd02440">
    <property type="entry name" value="AdoMet_MTases"/>
    <property type="match status" value="1"/>
</dbReference>
<dbReference type="EC" id="2.1.1.297" evidence="4"/>
<dbReference type="SUPFAM" id="SSF53335">
    <property type="entry name" value="S-adenosyl-L-methionine-dependent methyltransferases"/>
    <property type="match status" value="1"/>
</dbReference>
<protein>
    <recommendedName>
        <fullName evidence="4">Release factor glutamine methyltransferase</fullName>
        <shortName evidence="4">RF MTase</shortName>
        <ecNumber evidence="4">2.1.1.297</ecNumber>
    </recommendedName>
    <alternativeName>
        <fullName evidence="4">N5-glutamine methyltransferase PrmC</fullName>
    </alternativeName>
    <alternativeName>
        <fullName evidence="4">Protein-(glutamine-N5) MTase PrmC</fullName>
    </alternativeName>
    <alternativeName>
        <fullName evidence="4">Protein-glutamine N-methyltransferase PrmC</fullName>
    </alternativeName>
</protein>
<feature type="domain" description="Methyltransferase" evidence="5">
    <location>
        <begin position="125"/>
        <end position="260"/>
    </location>
</feature>
<reference evidence="7 8" key="2">
    <citation type="journal article" date="2012" name="Stand. Genomic Sci.">
        <title>Complete genome sequence of the thermophilic sulfate-reducing ocean bacterium Thermodesulfatator indicus type strain (CIR29812(T)).</title>
        <authorList>
            <person name="Anderson I."/>
            <person name="Saunders E."/>
            <person name="Lapidus A."/>
            <person name="Nolan M."/>
            <person name="Lucas S."/>
            <person name="Tice H."/>
            <person name="Del Rio T.G."/>
            <person name="Cheng J.F."/>
            <person name="Han C."/>
            <person name="Tapia R."/>
            <person name="Goodwin L.A."/>
            <person name="Pitluck S."/>
            <person name="Liolios K."/>
            <person name="Mavromatis K."/>
            <person name="Pagani I."/>
            <person name="Ivanova N."/>
            <person name="Mikhailova N."/>
            <person name="Pati A."/>
            <person name="Chen A."/>
            <person name="Palaniappan K."/>
            <person name="Land M."/>
            <person name="Hauser L."/>
            <person name="Jeffries C.D."/>
            <person name="Chang Y.J."/>
            <person name="Brambilla E.M."/>
            <person name="Rohde M."/>
            <person name="Spring S."/>
            <person name="Goker M."/>
            <person name="Detter J.C."/>
            <person name="Woyke T."/>
            <person name="Bristow J."/>
            <person name="Eisen J.A."/>
            <person name="Markowitz V."/>
            <person name="Hugenholtz P."/>
            <person name="Kyrpides N.C."/>
            <person name="Klenk H.P."/>
        </authorList>
    </citation>
    <scope>NUCLEOTIDE SEQUENCE [LARGE SCALE GENOMIC DNA]</scope>
    <source>
        <strain evidence="8">DSM 15286 / JCM 11887 / CIR29812</strain>
    </source>
</reference>
<dbReference type="KEGG" id="tid:Thein_0589"/>
<feature type="domain" description="Release factor glutamine methyltransferase N-terminal" evidence="6">
    <location>
        <begin position="21"/>
        <end position="91"/>
    </location>
</feature>
<accession>F8ABF9</accession>
<dbReference type="GO" id="GO:0102559">
    <property type="term" value="F:peptide chain release factor N(5)-glutamine methyltransferase activity"/>
    <property type="evidence" value="ECO:0007669"/>
    <property type="project" value="UniProtKB-EC"/>
</dbReference>
<dbReference type="PANTHER" id="PTHR18895:SF74">
    <property type="entry name" value="MTRF1L RELEASE FACTOR GLUTAMINE METHYLTRANSFERASE"/>
    <property type="match status" value="1"/>
</dbReference>
<evidence type="ECO:0000259" key="5">
    <source>
        <dbReference type="Pfam" id="PF13847"/>
    </source>
</evidence>
<name>F8ABF9_THEID</name>
<comment type="catalytic activity">
    <reaction evidence="4">
        <text>L-glutaminyl-[peptide chain release factor] + S-adenosyl-L-methionine = N(5)-methyl-L-glutaminyl-[peptide chain release factor] + S-adenosyl-L-homocysteine + H(+)</text>
        <dbReference type="Rhea" id="RHEA:42896"/>
        <dbReference type="Rhea" id="RHEA-COMP:10271"/>
        <dbReference type="Rhea" id="RHEA-COMP:10272"/>
        <dbReference type="ChEBI" id="CHEBI:15378"/>
        <dbReference type="ChEBI" id="CHEBI:30011"/>
        <dbReference type="ChEBI" id="CHEBI:57856"/>
        <dbReference type="ChEBI" id="CHEBI:59789"/>
        <dbReference type="ChEBI" id="CHEBI:61891"/>
        <dbReference type="EC" id="2.1.1.297"/>
    </reaction>
</comment>
<dbReference type="eggNOG" id="COG2890">
    <property type="taxonomic scope" value="Bacteria"/>
</dbReference>
<evidence type="ECO:0000259" key="6">
    <source>
        <dbReference type="Pfam" id="PF17827"/>
    </source>
</evidence>
<dbReference type="HAMAP" id="MF_02126">
    <property type="entry name" value="RF_methyltr_PrmC"/>
    <property type="match status" value="1"/>
</dbReference>
<dbReference type="NCBIfam" id="TIGR03534">
    <property type="entry name" value="RF_mod_PrmC"/>
    <property type="match status" value="1"/>
</dbReference>
<dbReference type="InterPro" id="IPR050320">
    <property type="entry name" value="N5-glutamine_MTase"/>
</dbReference>
<dbReference type="PATRIC" id="fig|667014.3.peg.607"/>
<feature type="binding site" evidence="4">
    <location>
        <position position="202"/>
    </location>
    <ligand>
        <name>S-adenosyl-L-methionine</name>
        <dbReference type="ChEBI" id="CHEBI:59789"/>
    </ligand>
</feature>
<proteinExistence type="inferred from homology"/>
<feature type="binding site" evidence="4">
    <location>
        <begin position="202"/>
        <end position="205"/>
    </location>
    <ligand>
        <name>substrate</name>
    </ligand>
</feature>
<dbReference type="NCBIfam" id="TIGR00536">
    <property type="entry name" value="hemK_fam"/>
    <property type="match status" value="1"/>
</dbReference>
<keyword evidence="2 4" id="KW-0808">Transferase</keyword>
<dbReference type="InParanoid" id="F8ABF9"/>
<dbReference type="Gene3D" id="1.10.8.10">
    <property type="entry name" value="DNA helicase RuvA subunit, C-terminal domain"/>
    <property type="match status" value="1"/>
</dbReference>
<dbReference type="InterPro" id="IPR025714">
    <property type="entry name" value="Methyltranfer_dom"/>
</dbReference>
<evidence type="ECO:0000313" key="7">
    <source>
        <dbReference type="EMBL" id="AEH44470.1"/>
    </source>
</evidence>
<feature type="binding site" evidence="4">
    <location>
        <begin position="134"/>
        <end position="138"/>
    </location>
    <ligand>
        <name>S-adenosyl-L-methionine</name>
        <dbReference type="ChEBI" id="CHEBI:59789"/>
    </ligand>
</feature>
<dbReference type="Proteomes" id="UP000006793">
    <property type="component" value="Chromosome"/>
</dbReference>
<dbReference type="EMBL" id="CP002683">
    <property type="protein sequence ID" value="AEH44470.1"/>
    <property type="molecule type" value="Genomic_DNA"/>
</dbReference>
<dbReference type="PROSITE" id="PS00092">
    <property type="entry name" value="N6_MTASE"/>
    <property type="match status" value="1"/>
</dbReference>
<dbReference type="FunCoup" id="F8ABF9">
    <property type="interactions" value="357"/>
</dbReference>
<feature type="binding site" evidence="4">
    <location>
        <position position="157"/>
    </location>
    <ligand>
        <name>S-adenosyl-L-methionine</name>
        <dbReference type="ChEBI" id="CHEBI:59789"/>
    </ligand>
</feature>
<dbReference type="InterPro" id="IPR019874">
    <property type="entry name" value="RF_methyltr_PrmC"/>
</dbReference>
<gene>
    <name evidence="4" type="primary">prmC</name>
    <name evidence="7" type="ordered locus">Thein_0589</name>
</gene>
<dbReference type="PANTHER" id="PTHR18895">
    <property type="entry name" value="HEMK METHYLTRANSFERASE"/>
    <property type="match status" value="1"/>
</dbReference>
<evidence type="ECO:0000256" key="2">
    <source>
        <dbReference type="ARBA" id="ARBA00022679"/>
    </source>
</evidence>
<keyword evidence="1 4" id="KW-0489">Methyltransferase</keyword>
<evidence type="ECO:0000256" key="1">
    <source>
        <dbReference type="ARBA" id="ARBA00022603"/>
    </source>
</evidence>
<dbReference type="InterPro" id="IPR040758">
    <property type="entry name" value="PrmC_N"/>
</dbReference>